<protein>
    <recommendedName>
        <fullName evidence="1">Putative heavy-metal chelation domain-containing protein</fullName>
    </recommendedName>
</protein>
<dbReference type="Proteomes" id="UP000320766">
    <property type="component" value="Unassembled WGS sequence"/>
</dbReference>
<feature type="domain" description="Putative heavy-metal chelation" evidence="1">
    <location>
        <begin position="128"/>
        <end position="223"/>
    </location>
</feature>
<gene>
    <name evidence="2" type="ORF">EF807_05675</name>
</gene>
<dbReference type="InterPro" id="IPR007161">
    <property type="entry name" value="DUF364"/>
</dbReference>
<dbReference type="SUPFAM" id="SSF159713">
    <property type="entry name" value="Dhaf3308-like"/>
    <property type="match status" value="1"/>
</dbReference>
<evidence type="ECO:0000313" key="3">
    <source>
        <dbReference type="Proteomes" id="UP000320766"/>
    </source>
</evidence>
<sequence length="244" mass="27045">MMDIKIDMIKELKGISEEDVEVRWLKPVEAIGSADKEFVLAKGKEFLVEAHVLGGVGQAFTDVPSNTRGKVKDLIRGIFGGSKERAIAIATFNAVLNLRGILENPIHCKDEEPIECGKILAPKILDEFGKDAKIVHIGYQPGHVRATTETFEHVWITDLDEENIGKIKFGRKVLDGRTQNEGAIRDADVALITGSTLVNGTVWNLLSWAKEYNTKAILYGVTIKGFCELFGDECFCPISREVMR</sequence>
<proteinExistence type="predicted"/>
<accession>A0A520KW28</accession>
<dbReference type="Gene3D" id="3.40.50.11590">
    <property type="match status" value="1"/>
</dbReference>
<dbReference type="AlphaFoldDB" id="A0A520KW28"/>
<reference evidence="2 3" key="1">
    <citation type="journal article" date="2019" name="Nat. Microbiol.">
        <title>Wide diversity of methane and short-chain alkane metabolisms in uncultured archaea.</title>
        <authorList>
            <person name="Borrel G."/>
            <person name="Adam P.S."/>
            <person name="McKay L.J."/>
            <person name="Chen L.X."/>
            <person name="Sierra-Garcia I.N."/>
            <person name="Sieber C.M."/>
            <person name="Letourneur Q."/>
            <person name="Ghozlane A."/>
            <person name="Andersen G.L."/>
            <person name="Li W.J."/>
            <person name="Hallam S.J."/>
            <person name="Muyzer G."/>
            <person name="de Oliveira V.M."/>
            <person name="Inskeep W.P."/>
            <person name="Banfield J.F."/>
            <person name="Gribaldo S."/>
        </authorList>
    </citation>
    <scope>NUCLEOTIDE SEQUENCE [LARGE SCALE GENOMIC DNA]</scope>
    <source>
        <strain evidence="2">NM1b</strain>
    </source>
</reference>
<comment type="caution">
    <text evidence="2">The sequence shown here is derived from an EMBL/GenBank/DDBJ whole genome shotgun (WGS) entry which is preliminary data.</text>
</comment>
<dbReference type="Pfam" id="PF04016">
    <property type="entry name" value="DUF364"/>
    <property type="match status" value="1"/>
</dbReference>
<evidence type="ECO:0000313" key="2">
    <source>
        <dbReference type="EMBL" id="RZN68590.1"/>
    </source>
</evidence>
<evidence type="ECO:0000259" key="1">
    <source>
        <dbReference type="Pfam" id="PF04016"/>
    </source>
</evidence>
<dbReference type="EMBL" id="RXIL01000102">
    <property type="protein sequence ID" value="RZN68590.1"/>
    <property type="molecule type" value="Genomic_DNA"/>
</dbReference>
<organism evidence="2 3">
    <name type="scientific">Candidatus Methanolliviera hydrocarbonicum</name>
    <dbReference type="NCBI Taxonomy" id="2491085"/>
    <lineage>
        <taxon>Archaea</taxon>
        <taxon>Methanobacteriati</taxon>
        <taxon>Methanobacteriota</taxon>
        <taxon>Candidatus Methanoliparia</taxon>
        <taxon>Candidatus Methanoliparales</taxon>
        <taxon>Candidatus Methanollivieraceae</taxon>
        <taxon>Candidatus Methanolliviera</taxon>
    </lineage>
</organism>
<name>A0A520KW28_9EURY</name>